<gene>
    <name evidence="1" type="ORF">A5707_11260</name>
</gene>
<dbReference type="Gene3D" id="1.10.287.1060">
    <property type="entry name" value="ESAT-6-like"/>
    <property type="match status" value="1"/>
</dbReference>
<dbReference type="EMBL" id="LZKJ01000006">
    <property type="protein sequence ID" value="OBI53686.1"/>
    <property type="molecule type" value="Genomic_DNA"/>
</dbReference>
<name>A0A1A2ZX80_9MYCO</name>
<reference evidence="2" key="1">
    <citation type="submission" date="2016-06" db="EMBL/GenBank/DDBJ databases">
        <authorList>
            <person name="Sutton G."/>
            <person name="Brinkac L."/>
            <person name="Sanka R."/>
            <person name="Adams M."/>
            <person name="Lau E."/>
            <person name="Sam S."/>
            <person name="Sreng N."/>
            <person name="Him V."/>
            <person name="Kerleguer A."/>
            <person name="Cheng S."/>
        </authorList>
    </citation>
    <scope>NUCLEOTIDE SEQUENCE [LARGE SCALE GENOMIC DNA]</scope>
    <source>
        <strain evidence="2">E861</strain>
    </source>
</reference>
<sequence>MTDQITYNYGAVTGFAADVASRAAQLMEIHDDIQHRTQALADFFQGTGATAFFDAQQQMLHGLEGLIQTVSQHGHVVNNTAESAQATDQAISQAFI</sequence>
<dbReference type="Proteomes" id="UP000093592">
    <property type="component" value="Unassembled WGS sequence"/>
</dbReference>
<dbReference type="Pfam" id="PF06013">
    <property type="entry name" value="WXG100"/>
    <property type="match status" value="1"/>
</dbReference>
<evidence type="ECO:0000313" key="1">
    <source>
        <dbReference type="EMBL" id="OBI53686.1"/>
    </source>
</evidence>
<dbReference type="AlphaFoldDB" id="A0A1A2ZX80"/>
<dbReference type="SUPFAM" id="SSF140453">
    <property type="entry name" value="EsxAB dimer-like"/>
    <property type="match status" value="1"/>
</dbReference>
<comment type="caution">
    <text evidence="1">The sequence shown here is derived from an EMBL/GenBank/DDBJ whole genome shotgun (WGS) entry which is preliminary data.</text>
</comment>
<accession>A0A1A2ZX80</accession>
<protein>
    <submittedName>
        <fullName evidence="1">Secretion protein</fullName>
    </submittedName>
</protein>
<dbReference type="OrthoDB" id="4762157at2"/>
<dbReference type="RefSeq" id="WP_065012559.1">
    <property type="nucleotide sequence ID" value="NZ_LZKJ01000006.1"/>
</dbReference>
<organism evidence="1 2">
    <name type="scientific">Mycobacterium kyorinense</name>
    <dbReference type="NCBI Taxonomy" id="487514"/>
    <lineage>
        <taxon>Bacteria</taxon>
        <taxon>Bacillati</taxon>
        <taxon>Actinomycetota</taxon>
        <taxon>Actinomycetes</taxon>
        <taxon>Mycobacteriales</taxon>
        <taxon>Mycobacteriaceae</taxon>
        <taxon>Mycobacterium</taxon>
    </lineage>
</organism>
<dbReference type="InterPro" id="IPR036689">
    <property type="entry name" value="ESAT-6-like_sf"/>
</dbReference>
<evidence type="ECO:0000313" key="2">
    <source>
        <dbReference type="Proteomes" id="UP000093592"/>
    </source>
</evidence>
<dbReference type="InterPro" id="IPR010310">
    <property type="entry name" value="T7SS_ESAT-6-like"/>
</dbReference>
<proteinExistence type="predicted"/>